<evidence type="ECO:0000313" key="2">
    <source>
        <dbReference type="EMBL" id="ADO70740.1"/>
    </source>
</evidence>
<dbReference type="PROSITE" id="PS51257">
    <property type="entry name" value="PROKAR_LIPOPROTEIN"/>
    <property type="match status" value="1"/>
</dbReference>
<evidence type="ECO:0008006" key="4">
    <source>
        <dbReference type="Google" id="ProtNLM"/>
    </source>
</evidence>
<reference evidence="2 3" key="1">
    <citation type="journal article" date="2011" name="Mol. Biol. Evol.">
        <title>Comparative genomic analysis of fruiting body formation in Myxococcales.</title>
        <authorList>
            <person name="Huntley S."/>
            <person name="Hamann N."/>
            <person name="Wegener-Feldbrugge S."/>
            <person name="Treuner-Lange A."/>
            <person name="Kube M."/>
            <person name="Reinhardt R."/>
            <person name="Klages S."/>
            <person name="Muller R."/>
            <person name="Ronning C.M."/>
            <person name="Nierman W.C."/>
            <person name="Sogaard-Andersen L."/>
        </authorList>
    </citation>
    <scope>NUCLEOTIDE SEQUENCE [LARGE SCALE GENOMIC DNA]</scope>
    <source>
        <strain evidence="2 3">DW4/3-1</strain>
    </source>
</reference>
<name>E3FQP7_STIAD</name>
<organism evidence="2 3">
    <name type="scientific">Stigmatella aurantiaca (strain DW4/3-1)</name>
    <dbReference type="NCBI Taxonomy" id="378806"/>
    <lineage>
        <taxon>Bacteria</taxon>
        <taxon>Pseudomonadati</taxon>
        <taxon>Myxococcota</taxon>
        <taxon>Myxococcia</taxon>
        <taxon>Myxococcales</taxon>
        <taxon>Cystobacterineae</taxon>
        <taxon>Archangiaceae</taxon>
        <taxon>Stigmatella</taxon>
    </lineage>
</organism>
<proteinExistence type="predicted"/>
<dbReference type="STRING" id="378806.STAUR_2948"/>
<feature type="chain" id="PRO_5003169013" description="Lipoprotein" evidence="1">
    <location>
        <begin position="18"/>
        <end position="130"/>
    </location>
</feature>
<gene>
    <name evidence="2" type="ordered locus">STAUR_2948</name>
</gene>
<dbReference type="Proteomes" id="UP000001351">
    <property type="component" value="Chromosome"/>
</dbReference>
<accession>E3FQP7</accession>
<dbReference type="EMBL" id="CP002271">
    <property type="protein sequence ID" value="ADO70740.1"/>
    <property type="molecule type" value="Genomic_DNA"/>
</dbReference>
<evidence type="ECO:0000256" key="1">
    <source>
        <dbReference type="SAM" id="SignalP"/>
    </source>
</evidence>
<dbReference type="AlphaFoldDB" id="E3FQP7"/>
<protein>
    <recommendedName>
        <fullName evidence="4">Lipoprotein</fullName>
    </recommendedName>
</protein>
<dbReference type="eggNOG" id="ENOG50317EV">
    <property type="taxonomic scope" value="Bacteria"/>
</dbReference>
<feature type="signal peptide" evidence="1">
    <location>
        <begin position="1"/>
        <end position="17"/>
    </location>
</feature>
<dbReference type="HOGENOM" id="CLU_1936855_0_0_7"/>
<keyword evidence="1" id="KW-0732">Signal</keyword>
<evidence type="ECO:0000313" key="3">
    <source>
        <dbReference type="Proteomes" id="UP000001351"/>
    </source>
</evidence>
<dbReference type="KEGG" id="sur:STAUR_2948"/>
<keyword evidence="3" id="KW-1185">Reference proteome</keyword>
<sequence>MRAGVLTASLLAVLCLAGGCSSSKCESVCEDANECEVSERAADVECTPYCEDVEAFQQRAVAAGQADCNALFEAHLDCWEQNTAQICSKEFTGCSDAAKAWRDCVGVYCKTDAAKTDPNCSGGNTRLLPF</sequence>